<dbReference type="CDD" id="cd00432">
    <property type="entry name" value="Ribosomal_L18_L5e"/>
    <property type="match status" value="1"/>
</dbReference>
<protein>
    <recommendedName>
        <fullName evidence="6 7">Large ribosomal subunit protein uL18</fullName>
    </recommendedName>
</protein>
<comment type="similarity">
    <text evidence="1 7">Belongs to the universal ribosomal protein uL18 family.</text>
</comment>
<dbReference type="GO" id="GO:1990904">
    <property type="term" value="C:ribonucleoprotein complex"/>
    <property type="evidence" value="ECO:0007669"/>
    <property type="project" value="UniProtKB-KW"/>
</dbReference>
<dbReference type="InterPro" id="IPR005484">
    <property type="entry name" value="Ribosomal_uL18_bac/plant/anim"/>
</dbReference>
<dbReference type="GO" id="GO:0008097">
    <property type="term" value="F:5S rRNA binding"/>
    <property type="evidence" value="ECO:0007669"/>
    <property type="project" value="TreeGrafter"/>
</dbReference>
<dbReference type="PANTHER" id="PTHR12899">
    <property type="entry name" value="39S RIBOSOMAL PROTEIN L18, MITOCHONDRIAL"/>
    <property type="match status" value="1"/>
</dbReference>
<evidence type="ECO:0000256" key="2">
    <source>
        <dbReference type="ARBA" id="ARBA00022730"/>
    </source>
</evidence>
<evidence type="ECO:0000313" key="8">
    <source>
        <dbReference type="EMBL" id="RCL37947.1"/>
    </source>
</evidence>
<dbReference type="GO" id="GO:0006412">
    <property type="term" value="P:translation"/>
    <property type="evidence" value="ECO:0007669"/>
    <property type="project" value="UniProtKB-UniRule"/>
</dbReference>
<evidence type="ECO:0000256" key="4">
    <source>
        <dbReference type="ARBA" id="ARBA00022980"/>
    </source>
</evidence>
<gene>
    <name evidence="7" type="primary">rplR</name>
    <name evidence="8" type="ORF">DBW97_03930</name>
</gene>
<accession>A0A368BM56</accession>
<dbReference type="PANTHER" id="PTHR12899:SF3">
    <property type="entry name" value="LARGE RIBOSOMAL SUBUNIT PROTEIN UL18M"/>
    <property type="match status" value="1"/>
</dbReference>
<dbReference type="AlphaFoldDB" id="A0A368BM56"/>
<dbReference type="FunFam" id="3.30.420.100:FF:000001">
    <property type="entry name" value="50S ribosomal protein L18"/>
    <property type="match status" value="1"/>
</dbReference>
<evidence type="ECO:0000256" key="1">
    <source>
        <dbReference type="ARBA" id="ARBA00007116"/>
    </source>
</evidence>
<evidence type="ECO:0000256" key="3">
    <source>
        <dbReference type="ARBA" id="ARBA00022884"/>
    </source>
</evidence>
<keyword evidence="4 7" id="KW-0689">Ribosomal protein</keyword>
<dbReference type="Proteomes" id="UP000252147">
    <property type="component" value="Unassembled WGS sequence"/>
</dbReference>
<dbReference type="HAMAP" id="MF_01337_B">
    <property type="entry name" value="Ribosomal_uL18_B"/>
    <property type="match status" value="1"/>
</dbReference>
<comment type="caution">
    <text evidence="8">The sequence shown here is derived from an EMBL/GenBank/DDBJ whole genome shotgun (WGS) entry which is preliminary data.</text>
</comment>
<keyword evidence="3 7" id="KW-0694">RNA-binding</keyword>
<keyword evidence="5 7" id="KW-0687">Ribonucleoprotein</keyword>
<dbReference type="Pfam" id="PF00861">
    <property type="entry name" value="Ribosomal_L18p"/>
    <property type="match status" value="1"/>
</dbReference>
<dbReference type="NCBIfam" id="TIGR00060">
    <property type="entry name" value="L18_bact"/>
    <property type="match status" value="1"/>
</dbReference>
<dbReference type="GO" id="GO:0003735">
    <property type="term" value="F:structural constituent of ribosome"/>
    <property type="evidence" value="ECO:0007669"/>
    <property type="project" value="InterPro"/>
</dbReference>
<keyword evidence="2 7" id="KW-0699">rRNA-binding</keyword>
<organism evidence="8 9">
    <name type="scientific">SAR86 cluster bacterium</name>
    <dbReference type="NCBI Taxonomy" id="2030880"/>
    <lineage>
        <taxon>Bacteria</taxon>
        <taxon>Pseudomonadati</taxon>
        <taxon>Pseudomonadota</taxon>
        <taxon>Gammaproteobacteria</taxon>
        <taxon>SAR86 cluster</taxon>
    </lineage>
</organism>
<dbReference type="InterPro" id="IPR004389">
    <property type="entry name" value="Ribosomal_uL18_bac-type"/>
</dbReference>
<proteinExistence type="inferred from homology"/>
<sequence>MSKEIARNRRAKKQRAILQKRGLLRVTVLKSNNHISAQLVDSSNGNVLTTVSTLQKSLKVKSGGNVDAAKTIGSELAKKSIELGHKKVTFDRSGYRYHGRVKALAEGAREGGLEF</sequence>
<comment type="subunit">
    <text evidence="7">Part of the 50S ribosomal subunit; part of the 5S rRNA/L5/L18/L25 subcomplex. Contacts the 5S and 23S rRNAs.</text>
</comment>
<dbReference type="EMBL" id="QOPD01000006">
    <property type="protein sequence ID" value="RCL37947.1"/>
    <property type="molecule type" value="Genomic_DNA"/>
</dbReference>
<dbReference type="GO" id="GO:0005840">
    <property type="term" value="C:ribosome"/>
    <property type="evidence" value="ECO:0007669"/>
    <property type="project" value="UniProtKB-KW"/>
</dbReference>
<name>A0A368BM56_9GAMM</name>
<evidence type="ECO:0000256" key="6">
    <source>
        <dbReference type="ARBA" id="ARBA00035197"/>
    </source>
</evidence>
<evidence type="ECO:0000313" key="9">
    <source>
        <dbReference type="Proteomes" id="UP000252147"/>
    </source>
</evidence>
<dbReference type="GO" id="GO:0005737">
    <property type="term" value="C:cytoplasm"/>
    <property type="evidence" value="ECO:0007669"/>
    <property type="project" value="UniProtKB-ARBA"/>
</dbReference>
<reference evidence="8 9" key="1">
    <citation type="journal article" date="2018" name="Microbiome">
        <title>Fine metagenomic profile of the Mediterranean stratified and mixed water columns revealed by assembly and recruitment.</title>
        <authorList>
            <person name="Haro-Moreno J.M."/>
            <person name="Lopez-Perez M."/>
            <person name="De La Torre J.R."/>
            <person name="Picazo A."/>
            <person name="Camacho A."/>
            <person name="Rodriguez-Valera F."/>
        </authorList>
    </citation>
    <scope>NUCLEOTIDE SEQUENCE [LARGE SCALE GENOMIC DNA]</scope>
    <source>
        <strain evidence="8">MED-G83</strain>
    </source>
</reference>
<evidence type="ECO:0000256" key="7">
    <source>
        <dbReference type="HAMAP-Rule" id="MF_01337"/>
    </source>
</evidence>
<dbReference type="Gene3D" id="3.30.420.100">
    <property type="match status" value="1"/>
</dbReference>
<evidence type="ECO:0000256" key="5">
    <source>
        <dbReference type="ARBA" id="ARBA00023274"/>
    </source>
</evidence>
<comment type="function">
    <text evidence="7">This is one of the proteins that bind and probably mediate the attachment of the 5S RNA into the large ribosomal subunit, where it forms part of the central protuberance.</text>
</comment>
<dbReference type="InterPro" id="IPR057268">
    <property type="entry name" value="Ribosomal_L18"/>
</dbReference>
<dbReference type="SUPFAM" id="SSF53137">
    <property type="entry name" value="Translational machinery components"/>
    <property type="match status" value="1"/>
</dbReference>